<feature type="transmembrane region" description="Helical" evidence="2">
    <location>
        <begin position="44"/>
        <end position="64"/>
    </location>
</feature>
<dbReference type="Proteomes" id="UP001344658">
    <property type="component" value="Unassembled WGS sequence"/>
</dbReference>
<evidence type="ECO:0008006" key="5">
    <source>
        <dbReference type="Google" id="ProtNLM"/>
    </source>
</evidence>
<protein>
    <recommendedName>
        <fullName evidence="5">Integral membrane protein</fullName>
    </recommendedName>
</protein>
<feature type="transmembrane region" description="Helical" evidence="2">
    <location>
        <begin position="206"/>
        <end position="230"/>
    </location>
</feature>
<gene>
    <name evidence="3" type="ORF">V2S66_03975</name>
</gene>
<comment type="caution">
    <text evidence="3">The sequence shown here is derived from an EMBL/GenBank/DDBJ whole genome shotgun (WGS) entry which is preliminary data.</text>
</comment>
<evidence type="ECO:0000313" key="4">
    <source>
        <dbReference type="Proteomes" id="UP001344658"/>
    </source>
</evidence>
<evidence type="ECO:0000256" key="1">
    <source>
        <dbReference type="SAM" id="MobiDB-lite"/>
    </source>
</evidence>
<keyword evidence="4" id="KW-1185">Reference proteome</keyword>
<reference evidence="3 4" key="1">
    <citation type="submission" date="2023-12" db="EMBL/GenBank/DDBJ databases">
        <title>Streptomyces sp. V4-01.</title>
        <authorList>
            <person name="Somphong A."/>
            <person name="Phongsopitanun W."/>
        </authorList>
    </citation>
    <scope>NUCLEOTIDE SEQUENCE [LARGE SCALE GENOMIC DNA]</scope>
    <source>
        <strain evidence="3 4">V4-01</strain>
    </source>
</reference>
<dbReference type="RefSeq" id="WP_330793012.1">
    <property type="nucleotide sequence ID" value="NZ_JAZEWV010000002.1"/>
</dbReference>
<keyword evidence="2" id="KW-0472">Membrane</keyword>
<proteinExistence type="predicted"/>
<sequence length="312" mass="30777">MASPATAVRRAGAGMRLLRAAVFAAVCVVLAALGHELASGRTVPVWSLLLGWLGVFAFTAPLAGRERTLPGIASLLAAGQVTLHVVFGTGQMCGSVGTARATGAGTGTDGGLLAVAARLVCGSAAHGALTPQAAREVLARAGIGAMSSTPAMTSMPSMPSMPSTSSMPSMAAMHMASGASATGAIGSGGVGAGAGGGAGTAWNPGVLLGMCTLPMLLGHLLAALVAGWLLRRGEAALWRLVALSVRGAAGLAAFSPAVLRRARALLAALAGTAPCARVRARRAADAPAARPRTVRLRHSLARRGPPLLAAAV</sequence>
<organism evidence="3 4">
    <name type="scientific">Actinacidiphila polyblastidii</name>
    <dbReference type="NCBI Taxonomy" id="3110430"/>
    <lineage>
        <taxon>Bacteria</taxon>
        <taxon>Bacillati</taxon>
        <taxon>Actinomycetota</taxon>
        <taxon>Actinomycetes</taxon>
        <taxon>Kitasatosporales</taxon>
        <taxon>Streptomycetaceae</taxon>
        <taxon>Actinacidiphila</taxon>
    </lineage>
</organism>
<keyword evidence="2" id="KW-0812">Transmembrane</keyword>
<feature type="region of interest" description="Disordered" evidence="1">
    <location>
        <begin position="150"/>
        <end position="169"/>
    </location>
</feature>
<dbReference type="EMBL" id="JAZEWV010000002">
    <property type="protein sequence ID" value="MEE4541126.1"/>
    <property type="molecule type" value="Genomic_DNA"/>
</dbReference>
<evidence type="ECO:0000313" key="3">
    <source>
        <dbReference type="EMBL" id="MEE4541126.1"/>
    </source>
</evidence>
<evidence type="ECO:0000256" key="2">
    <source>
        <dbReference type="SAM" id="Phobius"/>
    </source>
</evidence>
<name>A0ABU7P5N9_9ACTN</name>
<accession>A0ABU7P5N9</accession>
<keyword evidence="2" id="KW-1133">Transmembrane helix</keyword>
<feature type="transmembrane region" description="Helical" evidence="2">
    <location>
        <begin position="236"/>
        <end position="259"/>
    </location>
</feature>